<keyword evidence="8 10" id="KW-0411">Iron-sulfur</keyword>
<dbReference type="InterPro" id="IPR007197">
    <property type="entry name" value="rSAM"/>
</dbReference>
<keyword evidence="10" id="KW-0004">4Fe-4S</keyword>
<dbReference type="InterPro" id="IPR034505">
    <property type="entry name" value="Coproporphyrinogen-III_oxidase"/>
</dbReference>
<name>A0A936F104_9BACT</name>
<dbReference type="InterPro" id="IPR006638">
    <property type="entry name" value="Elp3/MiaA/NifB-like_rSAM"/>
</dbReference>
<dbReference type="GO" id="GO:0051539">
    <property type="term" value="F:4 iron, 4 sulfur cluster binding"/>
    <property type="evidence" value="ECO:0007669"/>
    <property type="project" value="UniProtKB-UniRule"/>
</dbReference>
<keyword evidence="5 10" id="KW-0949">S-adenosyl-L-methionine</keyword>
<evidence type="ECO:0000256" key="7">
    <source>
        <dbReference type="ARBA" id="ARBA00023004"/>
    </source>
</evidence>
<evidence type="ECO:0000256" key="5">
    <source>
        <dbReference type="ARBA" id="ARBA00022691"/>
    </source>
</evidence>
<evidence type="ECO:0000259" key="11">
    <source>
        <dbReference type="PROSITE" id="PS51918"/>
    </source>
</evidence>
<dbReference type="Gene3D" id="3.20.20.70">
    <property type="entry name" value="Aldolase class I"/>
    <property type="match status" value="1"/>
</dbReference>
<dbReference type="GO" id="GO:0006779">
    <property type="term" value="P:porphyrin-containing compound biosynthetic process"/>
    <property type="evidence" value="ECO:0007669"/>
    <property type="project" value="InterPro"/>
</dbReference>
<feature type="domain" description="Radical SAM core" evidence="11">
    <location>
        <begin position="15"/>
        <end position="247"/>
    </location>
</feature>
<comment type="subcellular location">
    <subcellularLocation>
        <location evidence="10">Cytoplasm</location>
    </subcellularLocation>
</comment>
<gene>
    <name evidence="12" type="primary">hemW</name>
    <name evidence="12" type="ORF">IPN91_05815</name>
</gene>
<dbReference type="SFLD" id="SFLDF00562">
    <property type="entry name" value="HemN-like__clustered_with_heat"/>
    <property type="match status" value="1"/>
</dbReference>
<dbReference type="SUPFAM" id="SSF102114">
    <property type="entry name" value="Radical SAM enzymes"/>
    <property type="match status" value="1"/>
</dbReference>
<dbReference type="NCBIfam" id="TIGR00539">
    <property type="entry name" value="hemN_rel"/>
    <property type="match status" value="1"/>
</dbReference>
<dbReference type="InterPro" id="IPR004559">
    <property type="entry name" value="HemW-like"/>
</dbReference>
<evidence type="ECO:0000313" key="12">
    <source>
        <dbReference type="EMBL" id="MBK8572159.1"/>
    </source>
</evidence>
<dbReference type="Proteomes" id="UP000709959">
    <property type="component" value="Unassembled WGS sequence"/>
</dbReference>
<organism evidence="12 13">
    <name type="scientific">Candidatus Geothrix odensensis</name>
    <dbReference type="NCBI Taxonomy" id="2954440"/>
    <lineage>
        <taxon>Bacteria</taxon>
        <taxon>Pseudomonadati</taxon>
        <taxon>Acidobacteriota</taxon>
        <taxon>Holophagae</taxon>
        <taxon>Holophagales</taxon>
        <taxon>Holophagaceae</taxon>
        <taxon>Geothrix</taxon>
    </lineage>
</organism>
<evidence type="ECO:0000256" key="3">
    <source>
        <dbReference type="ARBA" id="ARBA00017228"/>
    </source>
</evidence>
<dbReference type="Pfam" id="PF04055">
    <property type="entry name" value="Radical_SAM"/>
    <property type="match status" value="1"/>
</dbReference>
<dbReference type="SMART" id="SM00729">
    <property type="entry name" value="Elp3"/>
    <property type="match status" value="1"/>
</dbReference>
<proteinExistence type="inferred from homology"/>
<evidence type="ECO:0000256" key="6">
    <source>
        <dbReference type="ARBA" id="ARBA00022723"/>
    </source>
</evidence>
<dbReference type="AlphaFoldDB" id="A0A936F104"/>
<comment type="similarity">
    <text evidence="2">Belongs to the anaerobic coproporphyrinogen-III oxidase family. HemW subfamily.</text>
</comment>
<evidence type="ECO:0000256" key="1">
    <source>
        <dbReference type="ARBA" id="ARBA00001966"/>
    </source>
</evidence>
<dbReference type="SFLD" id="SFLDS00029">
    <property type="entry name" value="Radical_SAM"/>
    <property type="match status" value="1"/>
</dbReference>
<evidence type="ECO:0000256" key="2">
    <source>
        <dbReference type="ARBA" id="ARBA00006100"/>
    </source>
</evidence>
<dbReference type="PROSITE" id="PS51918">
    <property type="entry name" value="RADICAL_SAM"/>
    <property type="match status" value="1"/>
</dbReference>
<reference evidence="12 13" key="1">
    <citation type="submission" date="2020-10" db="EMBL/GenBank/DDBJ databases">
        <title>Connecting structure to function with the recovery of over 1000 high-quality activated sludge metagenome-assembled genomes encoding full-length rRNA genes using long-read sequencing.</title>
        <authorList>
            <person name="Singleton C.M."/>
            <person name="Petriglieri F."/>
            <person name="Kristensen J.M."/>
            <person name="Kirkegaard R.H."/>
            <person name="Michaelsen T.Y."/>
            <person name="Andersen M.H."/>
            <person name="Karst S.M."/>
            <person name="Dueholm M.S."/>
            <person name="Nielsen P.H."/>
            <person name="Albertsen M."/>
        </authorList>
    </citation>
    <scope>NUCLEOTIDE SEQUENCE [LARGE SCALE GENOMIC DNA]</scope>
    <source>
        <strain evidence="12">OdNE_18-Q3-R46-58_MAXAC.008</strain>
    </source>
</reference>
<keyword evidence="7 10" id="KW-0408">Iron</keyword>
<evidence type="ECO:0000256" key="9">
    <source>
        <dbReference type="ARBA" id="ARBA00023186"/>
    </source>
</evidence>
<dbReference type="InterPro" id="IPR013785">
    <property type="entry name" value="Aldolase_TIM"/>
</dbReference>
<comment type="cofactor">
    <cofactor evidence="1">
        <name>[4Fe-4S] cluster</name>
        <dbReference type="ChEBI" id="CHEBI:49883"/>
    </cofactor>
</comment>
<dbReference type="PANTHER" id="PTHR13932:SF5">
    <property type="entry name" value="RADICAL S-ADENOSYL METHIONINE DOMAIN-CONTAINING PROTEIN 1, MITOCHONDRIAL"/>
    <property type="match status" value="1"/>
</dbReference>
<comment type="function">
    <text evidence="10">Probably acts as a heme chaperone, transferring heme to an unknown acceptor. Binds one molecule of heme per monomer, possibly covalently. Binds 1 [4Fe-4S] cluster. The cluster is coordinated with 3 cysteines and an exchangeable S-adenosyl-L-methionine.</text>
</comment>
<keyword evidence="6 10" id="KW-0479">Metal-binding</keyword>
<dbReference type="PANTHER" id="PTHR13932">
    <property type="entry name" value="COPROPORPHYRINIGEN III OXIDASE"/>
    <property type="match status" value="1"/>
</dbReference>
<sequence length="392" mass="42968">MNPELDRRLPELQRAAQAEPLGLYLHVPFCLDRCTYCSFTTTRDQALQPATIRRLIAEVTAWGSALGRPAVDTLYLGGGTPSLLAPEELEALTVALRQAFDLGPLVEATLEANPGTVDLAWLSQARGLGWDRISLGVQALDDTLLARLGRIHGSAQALEALDLAERAGFQRRSADLMVGIPGQSLSKVVADARTLAATGLEHLSIYLLDLDKACPLRGEIDAGRLALPSEDEVADVFEALQAELPAQGLQPYEISNYARPGAESIHNTRYWERRPYLGLGPSAASQLGPLRWIESGVIPAWTEGRGDTEVQELDPAELLSEIPLLGLRMHRGIDWGALRREADRRNLRPLCDAWEAHLRNLAKEDLVIWEGDQVRLGARGMLMSNGILQMFV</sequence>
<dbReference type="InterPro" id="IPR058240">
    <property type="entry name" value="rSAM_sf"/>
</dbReference>
<keyword evidence="4 10" id="KW-0349">Heme</keyword>
<dbReference type="SFLD" id="SFLDG01065">
    <property type="entry name" value="anaerobic_coproporphyrinogen-I"/>
    <property type="match status" value="1"/>
</dbReference>
<dbReference type="GO" id="GO:0046872">
    <property type="term" value="F:metal ion binding"/>
    <property type="evidence" value="ECO:0007669"/>
    <property type="project" value="UniProtKB-UniRule"/>
</dbReference>
<evidence type="ECO:0000313" key="13">
    <source>
        <dbReference type="Proteomes" id="UP000709959"/>
    </source>
</evidence>
<evidence type="ECO:0000256" key="10">
    <source>
        <dbReference type="RuleBase" id="RU364116"/>
    </source>
</evidence>
<dbReference type="GO" id="GO:0004109">
    <property type="term" value="F:coproporphyrinogen oxidase activity"/>
    <property type="evidence" value="ECO:0007669"/>
    <property type="project" value="InterPro"/>
</dbReference>
<keyword evidence="9 10" id="KW-0143">Chaperone</keyword>
<evidence type="ECO:0000256" key="4">
    <source>
        <dbReference type="ARBA" id="ARBA00022617"/>
    </source>
</evidence>
<evidence type="ECO:0000256" key="8">
    <source>
        <dbReference type="ARBA" id="ARBA00023014"/>
    </source>
</evidence>
<comment type="caution">
    <text evidence="12">The sequence shown here is derived from an EMBL/GenBank/DDBJ whole genome shotgun (WGS) entry which is preliminary data.</text>
</comment>
<dbReference type="GO" id="GO:0005737">
    <property type="term" value="C:cytoplasm"/>
    <property type="evidence" value="ECO:0007669"/>
    <property type="project" value="UniProtKB-SubCell"/>
</dbReference>
<keyword evidence="10" id="KW-0963">Cytoplasm</keyword>
<dbReference type="EMBL" id="JADKCH010000003">
    <property type="protein sequence ID" value="MBK8572159.1"/>
    <property type="molecule type" value="Genomic_DNA"/>
</dbReference>
<accession>A0A936F104</accession>
<protein>
    <recommendedName>
        <fullName evidence="3 10">Heme chaperone HemW</fullName>
    </recommendedName>
</protein>